<proteinExistence type="predicted"/>
<dbReference type="AlphaFoldDB" id="A0AAV7V2H9"/>
<sequence>MSVPCFARKKGWCIAPEHTVWSRCSRGSLGPGTGHLQSSKPALEVLGAFRVCRGAPLIAAQHQVHHLIKRQEAWRWHPVIPSVDHKTREATTKRERLTSEIEESQSEEEK</sequence>
<evidence type="ECO:0000313" key="3">
    <source>
        <dbReference type="Proteomes" id="UP001066276"/>
    </source>
</evidence>
<organism evidence="2 3">
    <name type="scientific">Pleurodeles waltl</name>
    <name type="common">Iberian ribbed newt</name>
    <dbReference type="NCBI Taxonomy" id="8319"/>
    <lineage>
        <taxon>Eukaryota</taxon>
        <taxon>Metazoa</taxon>
        <taxon>Chordata</taxon>
        <taxon>Craniata</taxon>
        <taxon>Vertebrata</taxon>
        <taxon>Euteleostomi</taxon>
        <taxon>Amphibia</taxon>
        <taxon>Batrachia</taxon>
        <taxon>Caudata</taxon>
        <taxon>Salamandroidea</taxon>
        <taxon>Salamandridae</taxon>
        <taxon>Pleurodelinae</taxon>
        <taxon>Pleurodeles</taxon>
    </lineage>
</organism>
<reference evidence="2" key="1">
    <citation type="journal article" date="2022" name="bioRxiv">
        <title>Sequencing and chromosome-scale assembly of the giantPleurodeles waltlgenome.</title>
        <authorList>
            <person name="Brown T."/>
            <person name="Elewa A."/>
            <person name="Iarovenko S."/>
            <person name="Subramanian E."/>
            <person name="Araus A.J."/>
            <person name="Petzold A."/>
            <person name="Susuki M."/>
            <person name="Suzuki K.-i.T."/>
            <person name="Hayashi T."/>
            <person name="Toyoda A."/>
            <person name="Oliveira C."/>
            <person name="Osipova E."/>
            <person name="Leigh N.D."/>
            <person name="Simon A."/>
            <person name="Yun M.H."/>
        </authorList>
    </citation>
    <scope>NUCLEOTIDE SEQUENCE</scope>
    <source>
        <strain evidence="2">20211129_DDA</strain>
        <tissue evidence="2">Liver</tissue>
    </source>
</reference>
<feature type="compositionally biased region" description="Basic and acidic residues" evidence="1">
    <location>
        <begin position="83"/>
        <end position="99"/>
    </location>
</feature>
<keyword evidence="3" id="KW-1185">Reference proteome</keyword>
<protein>
    <submittedName>
        <fullName evidence="2">Uncharacterized protein</fullName>
    </submittedName>
</protein>
<evidence type="ECO:0000256" key="1">
    <source>
        <dbReference type="SAM" id="MobiDB-lite"/>
    </source>
</evidence>
<dbReference type="Proteomes" id="UP001066276">
    <property type="component" value="Chromosome 2_2"/>
</dbReference>
<feature type="compositionally biased region" description="Acidic residues" evidence="1">
    <location>
        <begin position="100"/>
        <end position="110"/>
    </location>
</feature>
<feature type="region of interest" description="Disordered" evidence="1">
    <location>
        <begin position="83"/>
        <end position="110"/>
    </location>
</feature>
<evidence type="ECO:0000313" key="2">
    <source>
        <dbReference type="EMBL" id="KAJ1194976.1"/>
    </source>
</evidence>
<accession>A0AAV7V2H9</accession>
<dbReference type="EMBL" id="JANPWB010000004">
    <property type="protein sequence ID" value="KAJ1194976.1"/>
    <property type="molecule type" value="Genomic_DNA"/>
</dbReference>
<name>A0AAV7V2H9_PLEWA</name>
<comment type="caution">
    <text evidence="2">The sequence shown here is derived from an EMBL/GenBank/DDBJ whole genome shotgun (WGS) entry which is preliminary data.</text>
</comment>
<gene>
    <name evidence="2" type="ORF">NDU88_004260</name>
</gene>